<comment type="subcellular location">
    <subcellularLocation>
        <location evidence="10">Cell membrane</location>
        <topology evidence="10">Peripheral membrane protein</topology>
    </subcellularLocation>
    <subcellularLocation>
        <location evidence="2">Membrane</location>
        <topology evidence="2">Peripheral membrane protein</topology>
    </subcellularLocation>
</comment>
<evidence type="ECO:0000313" key="11">
    <source>
        <dbReference type="EMBL" id="SMC28131.1"/>
    </source>
</evidence>
<evidence type="ECO:0000256" key="3">
    <source>
        <dbReference type="ARBA" id="ARBA00007681"/>
    </source>
</evidence>
<protein>
    <recommendedName>
        <fullName evidence="10">ATP synthase gamma chain</fullName>
    </recommendedName>
    <alternativeName>
        <fullName evidence="10">ATP synthase F1 sector gamma subunit</fullName>
    </alternativeName>
    <alternativeName>
        <fullName evidence="10">F-ATPase gamma subunit</fullName>
    </alternativeName>
</protein>
<dbReference type="OrthoDB" id="9812769at2"/>
<dbReference type="SUPFAM" id="SSF52943">
    <property type="entry name" value="ATP synthase (F1-ATPase), gamma subunit"/>
    <property type="match status" value="1"/>
</dbReference>
<evidence type="ECO:0000256" key="1">
    <source>
        <dbReference type="ARBA" id="ARBA00003456"/>
    </source>
</evidence>
<keyword evidence="12" id="KW-1185">Reference proteome</keyword>
<evidence type="ECO:0000256" key="9">
    <source>
        <dbReference type="ARBA" id="ARBA00023310"/>
    </source>
</evidence>
<dbReference type="Pfam" id="PF00231">
    <property type="entry name" value="ATP-synt"/>
    <property type="match status" value="1"/>
</dbReference>
<keyword evidence="5 10" id="KW-0375">Hydrogen ion transport</keyword>
<evidence type="ECO:0000256" key="4">
    <source>
        <dbReference type="ARBA" id="ARBA00022448"/>
    </source>
</evidence>
<dbReference type="NCBIfam" id="TIGR01146">
    <property type="entry name" value="ATPsyn_F1gamma"/>
    <property type="match status" value="1"/>
</dbReference>
<keyword evidence="10" id="KW-1003">Cell membrane</keyword>
<dbReference type="InterPro" id="IPR023632">
    <property type="entry name" value="ATP_synth_F1_gsu_CS"/>
</dbReference>
<dbReference type="CDD" id="cd12151">
    <property type="entry name" value="F1-ATPase_gamma"/>
    <property type="match status" value="1"/>
</dbReference>
<dbReference type="STRING" id="1121291.SAMN02745134_03400"/>
<keyword evidence="4 10" id="KW-0813">Transport</keyword>
<comment type="function">
    <text evidence="1 10">Produces ATP from ADP in the presence of a proton gradient across the membrane. The gamma chain is believed to be important in regulating ATPase activity and the flow of protons through the CF(0) complex.</text>
</comment>
<dbReference type="PROSITE" id="PS00153">
    <property type="entry name" value="ATPASE_GAMMA"/>
    <property type="match status" value="1"/>
</dbReference>
<evidence type="ECO:0000256" key="6">
    <source>
        <dbReference type="ARBA" id="ARBA00023065"/>
    </source>
</evidence>
<dbReference type="HAMAP" id="MF_00815">
    <property type="entry name" value="ATP_synth_gamma_bact"/>
    <property type="match status" value="1"/>
</dbReference>
<dbReference type="PANTHER" id="PTHR11693:SF22">
    <property type="entry name" value="ATP SYNTHASE SUBUNIT GAMMA, MITOCHONDRIAL"/>
    <property type="match status" value="1"/>
</dbReference>
<keyword evidence="6 10" id="KW-0406">Ion transport</keyword>
<evidence type="ECO:0000313" key="12">
    <source>
        <dbReference type="Proteomes" id="UP000192468"/>
    </source>
</evidence>
<dbReference type="InterPro" id="IPR000131">
    <property type="entry name" value="ATP_synth_F1_gsu"/>
</dbReference>
<name>A0A1W1XX65_9CLOT</name>
<comment type="similarity">
    <text evidence="3 10">Belongs to the ATPase gamma chain family.</text>
</comment>
<dbReference type="RefSeq" id="WP_084117407.1">
    <property type="nucleotide sequence ID" value="NZ_FWXH01000022.1"/>
</dbReference>
<dbReference type="Proteomes" id="UP000192468">
    <property type="component" value="Unassembled WGS sequence"/>
</dbReference>
<reference evidence="11 12" key="1">
    <citation type="submission" date="2017-04" db="EMBL/GenBank/DDBJ databases">
        <authorList>
            <person name="Afonso C.L."/>
            <person name="Miller P.J."/>
            <person name="Scott M.A."/>
            <person name="Spackman E."/>
            <person name="Goraichik I."/>
            <person name="Dimitrov K.M."/>
            <person name="Suarez D.L."/>
            <person name="Swayne D.E."/>
        </authorList>
    </citation>
    <scope>NUCLEOTIDE SEQUENCE [LARGE SCALE GENOMIC DNA]</scope>
    <source>
        <strain evidence="11 12">DSM 12555</strain>
    </source>
</reference>
<gene>
    <name evidence="10" type="primary">atpG</name>
    <name evidence="11" type="ORF">SAMN02745134_03400</name>
</gene>
<dbReference type="PANTHER" id="PTHR11693">
    <property type="entry name" value="ATP SYNTHASE GAMMA CHAIN"/>
    <property type="match status" value="1"/>
</dbReference>
<evidence type="ECO:0000256" key="7">
    <source>
        <dbReference type="ARBA" id="ARBA00023136"/>
    </source>
</evidence>
<dbReference type="InterPro" id="IPR035968">
    <property type="entry name" value="ATP_synth_F1_ATPase_gsu"/>
</dbReference>
<dbReference type="GO" id="GO:0046933">
    <property type="term" value="F:proton-transporting ATP synthase activity, rotational mechanism"/>
    <property type="evidence" value="ECO:0007669"/>
    <property type="project" value="UniProtKB-UniRule"/>
</dbReference>
<dbReference type="GO" id="GO:0005524">
    <property type="term" value="F:ATP binding"/>
    <property type="evidence" value="ECO:0007669"/>
    <property type="project" value="UniProtKB-UniRule"/>
</dbReference>
<organism evidence="11 12">
    <name type="scientific">Clostridium acidisoli DSM 12555</name>
    <dbReference type="NCBI Taxonomy" id="1121291"/>
    <lineage>
        <taxon>Bacteria</taxon>
        <taxon>Bacillati</taxon>
        <taxon>Bacillota</taxon>
        <taxon>Clostridia</taxon>
        <taxon>Eubacteriales</taxon>
        <taxon>Clostridiaceae</taxon>
        <taxon>Clostridium</taxon>
    </lineage>
</organism>
<dbReference type="PRINTS" id="PR00126">
    <property type="entry name" value="ATPASEGAMMA"/>
</dbReference>
<dbReference type="GO" id="GO:0042777">
    <property type="term" value="P:proton motive force-driven plasma membrane ATP synthesis"/>
    <property type="evidence" value="ECO:0007669"/>
    <property type="project" value="UniProtKB-UniRule"/>
</dbReference>
<proteinExistence type="inferred from homology"/>
<dbReference type="AlphaFoldDB" id="A0A1W1XX65"/>
<evidence type="ECO:0000256" key="5">
    <source>
        <dbReference type="ARBA" id="ARBA00022781"/>
    </source>
</evidence>
<dbReference type="EMBL" id="FWXH01000022">
    <property type="protein sequence ID" value="SMC28131.1"/>
    <property type="molecule type" value="Genomic_DNA"/>
</dbReference>
<dbReference type="Gene3D" id="3.40.1380.10">
    <property type="match status" value="1"/>
</dbReference>
<dbReference type="GO" id="GO:0005886">
    <property type="term" value="C:plasma membrane"/>
    <property type="evidence" value="ECO:0007669"/>
    <property type="project" value="UniProtKB-SubCell"/>
</dbReference>
<comment type="subunit">
    <text evidence="10">F-type ATPases have 2 components, CF(1) - the catalytic core - and CF(0) - the membrane proton channel. CF(1) has five subunits: alpha(3), beta(3), gamma(1), delta(1), epsilon(1). CF(0) has three main subunits: a, b and c.</text>
</comment>
<dbReference type="Gene3D" id="1.10.287.80">
    <property type="entry name" value="ATP synthase, gamma subunit, helix hairpin domain"/>
    <property type="match status" value="1"/>
</dbReference>
<sequence>MAGGLLVIKRRIKSVTSTKKITNAMGLIATSKLRKCRINLESNQGYYNSFESIMKSVAEGIVGKSIYVQGNGSNKKLYITLSSDSGLCGGFNAAVVTATVEKASTDRPNSIIMSVGQKGRGYFRRLKYDTVAEYVDIPDEPTLKEAKTISEHALDLYKNGEVGEVHVVYTKFKSTVKQTVVDQLVLPLKVDKKSGSAGEFEPEANELLEGVESVYLKSQIFNFLLNSKASEQAARMSSMDSSTKNANDLLDALNLRYNRIRQSAITSEITEIVSGAQAQE</sequence>
<keyword evidence="8 10" id="KW-0139">CF(1)</keyword>
<accession>A0A1W1XX65</accession>
<evidence type="ECO:0000256" key="2">
    <source>
        <dbReference type="ARBA" id="ARBA00004170"/>
    </source>
</evidence>
<evidence type="ECO:0000256" key="8">
    <source>
        <dbReference type="ARBA" id="ARBA00023196"/>
    </source>
</evidence>
<evidence type="ECO:0000256" key="10">
    <source>
        <dbReference type="HAMAP-Rule" id="MF_00815"/>
    </source>
</evidence>
<keyword evidence="9 10" id="KW-0066">ATP synthesis</keyword>
<keyword evidence="7 10" id="KW-0472">Membrane</keyword>
<dbReference type="GO" id="GO:0045259">
    <property type="term" value="C:proton-transporting ATP synthase complex"/>
    <property type="evidence" value="ECO:0007669"/>
    <property type="project" value="UniProtKB-KW"/>
</dbReference>